<sequence>MTTVFSMKFGHEQITAIFEAIEQNGAFGVQYLCLSVLVYLRSLSGLVSNDNITMSIFHLIYAIWGLLSFTCFFMIVICASWCPYQNFQQSNQGFEQKTDKFWVFSEQTERWVEAKLPYDLLSCVDGNCRKVGSILQTEKKTTQEELELEDKRDEEKISDENKDSRMESEVVVLPQRKRISLTKISETSVWVTGESGSIYERFWNGMEWVIVSHDLPVSAGSAVSVFVINQTILALSEAGKLYQIRGQYGESSEPVWVEFTPTYPEKNLLIKSGVASRDGQRAYFCTKNETLVELAWVEPPRWINHGQPAGANVAAIADAASTREVVYTISSAGDLYEYDKKSKPSWKRHIWQDKTSQAAPLMPSKGCSLPGSSDDHSESLFLLTKEGSLVERRFHQRKWKWVVHGRPQDQNLTSITPALQDESAETSSTSLFFTTSYGFVFEYRIPKQLGQSSHLILQELILFPLDDGRLAELHPLGLGGESSGPSQPQNIRRKSSTKYVWSIVDVPESEGWNAEYCTEERGLRNCLTGIKDESEESVVSAVTGRRKQSQAHNHYLSVSTSGVRLIQSSEEYNHVPDNWISSNFRLRLMDVGKSFLLVTDDGLIFEYICIENAWIWLRHESFTPMKGILSSYNGSLFMVDTHGSLLLRERRGKELAWRNCTALRRGQNVVGGQPWDGLPGQEKKVTNEDTLFFVSKTGRLMKLVVSLKKLKWKDCRNPPDAKVACILDQELFRKNIVFVIGRNGRLYQYNKVTDLWHEHYHSQHLVLSQSPGTVIRSSLKSLSGSLFMVSKEGGLVEYQWSSMYGWNWVEHGTPNRDVTLVGSPGPSFEGNQLFFIGSDGKVYLRYKDKKSWKWKDCGFPHVGNKLVEAHSKGGFQEEKVDCTDKDSASYLKKGQTNFADLNIRCDSKVASTRPIQFSKGSVIFQLRDGRLAEIQLVEKREWVWSQIIGTPASLCSENYWSTEPYKLS</sequence>
<reference evidence="2 3" key="1">
    <citation type="journal article" date="2023" name="Life. Sci Alliance">
        <title>Evolutionary insights into 3D genome organization and epigenetic landscape of Vigna mungo.</title>
        <authorList>
            <person name="Junaid A."/>
            <person name="Singh B."/>
            <person name="Bhatia S."/>
        </authorList>
    </citation>
    <scope>NUCLEOTIDE SEQUENCE [LARGE SCALE GENOMIC DNA]</scope>
    <source>
        <strain evidence="2">Urdbean</strain>
    </source>
</reference>
<accession>A0AAQ3RWA8</accession>
<keyword evidence="1" id="KW-0472">Membrane</keyword>
<evidence type="ECO:0000256" key="1">
    <source>
        <dbReference type="SAM" id="Phobius"/>
    </source>
</evidence>
<feature type="transmembrane region" description="Helical" evidence="1">
    <location>
        <begin position="28"/>
        <end position="47"/>
    </location>
</feature>
<organism evidence="2 3">
    <name type="scientific">Vigna mungo</name>
    <name type="common">Black gram</name>
    <name type="synonym">Phaseolus mungo</name>
    <dbReference type="NCBI Taxonomy" id="3915"/>
    <lineage>
        <taxon>Eukaryota</taxon>
        <taxon>Viridiplantae</taxon>
        <taxon>Streptophyta</taxon>
        <taxon>Embryophyta</taxon>
        <taxon>Tracheophyta</taxon>
        <taxon>Spermatophyta</taxon>
        <taxon>Magnoliopsida</taxon>
        <taxon>eudicotyledons</taxon>
        <taxon>Gunneridae</taxon>
        <taxon>Pentapetalae</taxon>
        <taxon>rosids</taxon>
        <taxon>fabids</taxon>
        <taxon>Fabales</taxon>
        <taxon>Fabaceae</taxon>
        <taxon>Papilionoideae</taxon>
        <taxon>50 kb inversion clade</taxon>
        <taxon>NPAAA clade</taxon>
        <taxon>indigoferoid/millettioid clade</taxon>
        <taxon>Phaseoleae</taxon>
        <taxon>Vigna</taxon>
    </lineage>
</organism>
<proteinExistence type="predicted"/>
<dbReference type="Gene3D" id="2.120.10.70">
    <property type="entry name" value="Fucose-specific lectin"/>
    <property type="match status" value="2"/>
</dbReference>
<keyword evidence="1" id="KW-1133">Transmembrane helix</keyword>
<name>A0AAQ3RWA8_VIGMU</name>
<dbReference type="Proteomes" id="UP001374535">
    <property type="component" value="Chromosome 5"/>
</dbReference>
<dbReference type="AlphaFoldDB" id="A0AAQ3RWA8"/>
<dbReference type="SUPFAM" id="SSF89372">
    <property type="entry name" value="Fucose-specific lectin"/>
    <property type="match status" value="2"/>
</dbReference>
<feature type="transmembrane region" description="Helical" evidence="1">
    <location>
        <begin position="59"/>
        <end position="81"/>
    </location>
</feature>
<keyword evidence="1" id="KW-0812">Transmembrane</keyword>
<gene>
    <name evidence="2" type="ORF">V8G54_014829</name>
</gene>
<dbReference type="PANTHER" id="PTHR36893:SF1">
    <property type="entry name" value="BULB-TYPE LECTIN DOMAIN-CONTAINING PROTEIN"/>
    <property type="match status" value="1"/>
</dbReference>
<dbReference type="PANTHER" id="PTHR36893">
    <property type="entry name" value="OS01G0275950 PROTEIN"/>
    <property type="match status" value="1"/>
</dbReference>
<dbReference type="EMBL" id="CP144696">
    <property type="protein sequence ID" value="WVZ10299.1"/>
    <property type="molecule type" value="Genomic_DNA"/>
</dbReference>
<protein>
    <submittedName>
        <fullName evidence="2">Uncharacterized protein</fullName>
    </submittedName>
</protein>
<keyword evidence="3" id="KW-1185">Reference proteome</keyword>
<evidence type="ECO:0000313" key="2">
    <source>
        <dbReference type="EMBL" id="WVZ10299.1"/>
    </source>
</evidence>
<evidence type="ECO:0000313" key="3">
    <source>
        <dbReference type="Proteomes" id="UP001374535"/>
    </source>
</evidence>